<evidence type="ECO:0000313" key="1">
    <source>
        <dbReference type="EMBL" id="EUA57407.1"/>
    </source>
</evidence>
<sequence length="61" mass="6386">MILGEGLYGGGVLARHAALTAGLTQVPGLANNRHCAAARRPCRARRRACAREWTNSSSPAA</sequence>
<keyword evidence="1" id="KW-0808">Transferase</keyword>
<dbReference type="EMBL" id="JAOG01000001">
    <property type="protein sequence ID" value="EUA57407.1"/>
    <property type="molecule type" value="Genomic_DNA"/>
</dbReference>
<reference evidence="1 2" key="1">
    <citation type="submission" date="2013-12" db="EMBL/GenBank/DDBJ databases">
        <authorList>
            <person name="Zelazny A."/>
            <person name="Olivier K."/>
            <person name="Holland S."/>
            <person name="Lenaerts A."/>
            <person name="Ordway D."/>
            <person name="DeGroote M.A."/>
            <person name="Parker T."/>
            <person name="Sizemore C."/>
            <person name="Tallon L.J."/>
            <person name="Sadzewicz L.K."/>
            <person name="Sengamalay N."/>
            <person name="Fraser C.M."/>
            <person name="Hine E."/>
            <person name="Shefchek K.A."/>
            <person name="Das S.P."/>
            <person name="Tettelin H."/>
        </authorList>
    </citation>
    <scope>NUCLEOTIDE SEQUENCE [LARGE SCALE GENOMIC DNA]</scope>
    <source>
        <strain evidence="1 2">1956</strain>
    </source>
</reference>
<protein>
    <submittedName>
        <fullName evidence="1">Acetyl-CoA C-acetyltransferase domain protein</fullName>
        <ecNumber evidence="1">2.3.1.9</ecNumber>
    </submittedName>
</protein>
<dbReference type="GO" id="GO:0003985">
    <property type="term" value="F:acetyl-CoA C-acetyltransferase activity"/>
    <property type="evidence" value="ECO:0007669"/>
    <property type="project" value="UniProtKB-EC"/>
</dbReference>
<accession>X8CM03</accession>
<organism evidence="1 2">
    <name type="scientific">Mycobacterium intracellulare 1956</name>
    <dbReference type="NCBI Taxonomy" id="1299331"/>
    <lineage>
        <taxon>Bacteria</taxon>
        <taxon>Bacillati</taxon>
        <taxon>Actinomycetota</taxon>
        <taxon>Actinomycetes</taxon>
        <taxon>Mycobacteriales</taxon>
        <taxon>Mycobacteriaceae</taxon>
        <taxon>Mycobacterium</taxon>
        <taxon>Mycobacterium avium complex (MAC)</taxon>
    </lineage>
</organism>
<dbReference type="AlphaFoldDB" id="X8CM03"/>
<proteinExistence type="predicted"/>
<dbReference type="EC" id="2.3.1.9" evidence="1"/>
<keyword evidence="1" id="KW-0012">Acyltransferase</keyword>
<gene>
    <name evidence="1" type="primary">thlA</name>
    <name evidence="1" type="ORF">I550_0532</name>
</gene>
<comment type="caution">
    <text evidence="1">The sequence shown here is derived from an EMBL/GenBank/DDBJ whole genome shotgun (WGS) entry which is preliminary data.</text>
</comment>
<dbReference type="Proteomes" id="UP000020825">
    <property type="component" value="Unassembled WGS sequence"/>
</dbReference>
<name>X8CM03_MYCIT</name>
<dbReference type="PATRIC" id="fig|1299331.3.peg.518"/>
<evidence type="ECO:0000313" key="2">
    <source>
        <dbReference type="Proteomes" id="UP000020825"/>
    </source>
</evidence>